<reference evidence="3 4" key="1">
    <citation type="submission" date="2020-04" db="EMBL/GenBank/DDBJ databases">
        <title>Perkinsus olseni comparative genomics.</title>
        <authorList>
            <person name="Bogema D.R."/>
        </authorList>
    </citation>
    <scope>NUCLEOTIDE SEQUENCE [LARGE SCALE GENOMIC DNA]</scope>
    <source>
        <strain evidence="3">ATCC PRA-205</strain>
    </source>
</reference>
<dbReference type="SUPFAM" id="SSF47923">
    <property type="entry name" value="Ypt/Rab-GAP domain of gyp1p"/>
    <property type="match status" value="2"/>
</dbReference>
<dbReference type="AlphaFoldDB" id="A0A7J6TVQ8"/>
<sequence>MASFTSPSYQCEPPETEPNDQEKKSGMLCFVDTPVVTYLDVCDDLPNAGLVCVQWYLQSRSSAFVAELMRRRSPSIHIPWTLRRSIYRSVILQSVGRKDRAEFDALAAKPNSMCDDSISRDIYRTHPGRPDLPSAIFKILRAIANKHPSMGYCQGINFVAAHLWLIHGDLGATFHILDALLADYRFRMIDMYLPTLPRLRIMTYQLDRLVGAFLPELNRLMRTYKVGAKFYATHWFMTIFSYDLGPCDAGTPRSKLLLEIWDRFVCDGWGVIIRAALAFLKISEEHLLATSTEEEFLRSLRTLCGRIKSDDCGRVIDLIDFGFRSVQESLLDQLALDVTCDRCSEVKMGEDGELRIRQRYPEVEHTGYGKAQAESLASLVSSFRAWFPWSKSGPEGDRLPLKGTSADSNSSTSSFSEYVIP</sequence>
<gene>
    <name evidence="3" type="ORF">FOZ62_026642</name>
</gene>
<dbReference type="GO" id="GO:0031267">
    <property type="term" value="F:small GTPase binding"/>
    <property type="evidence" value="ECO:0007669"/>
    <property type="project" value="TreeGrafter"/>
</dbReference>
<proteinExistence type="predicted"/>
<dbReference type="SMART" id="SM00164">
    <property type="entry name" value="TBC"/>
    <property type="match status" value="1"/>
</dbReference>
<evidence type="ECO:0000256" key="1">
    <source>
        <dbReference type="SAM" id="MobiDB-lite"/>
    </source>
</evidence>
<evidence type="ECO:0000259" key="2">
    <source>
        <dbReference type="PROSITE" id="PS50086"/>
    </source>
</evidence>
<dbReference type="PANTHER" id="PTHR47219">
    <property type="entry name" value="RAB GTPASE-ACTIVATING PROTEIN 1-LIKE"/>
    <property type="match status" value="1"/>
</dbReference>
<feature type="domain" description="Rab-GAP TBC" evidence="2">
    <location>
        <begin position="77"/>
        <end position="268"/>
    </location>
</feature>
<dbReference type="PROSITE" id="PS50086">
    <property type="entry name" value="TBC_RABGAP"/>
    <property type="match status" value="1"/>
</dbReference>
<dbReference type="EMBL" id="JABANM010004920">
    <property type="protein sequence ID" value="KAF4748476.1"/>
    <property type="molecule type" value="Genomic_DNA"/>
</dbReference>
<dbReference type="Gene3D" id="1.10.8.270">
    <property type="entry name" value="putative rabgap domain of human tbc1 domain family member 14 like domains"/>
    <property type="match status" value="1"/>
</dbReference>
<name>A0A7J6TVQ8_PEROL</name>
<feature type="compositionally biased region" description="Low complexity" evidence="1">
    <location>
        <begin position="405"/>
        <end position="421"/>
    </location>
</feature>
<feature type="region of interest" description="Disordered" evidence="1">
    <location>
        <begin position="392"/>
        <end position="421"/>
    </location>
</feature>
<dbReference type="Pfam" id="PF00566">
    <property type="entry name" value="RabGAP-TBC"/>
    <property type="match status" value="1"/>
</dbReference>
<dbReference type="InterPro" id="IPR000195">
    <property type="entry name" value="Rab-GAP-TBC_dom"/>
</dbReference>
<protein>
    <recommendedName>
        <fullName evidence="2">Rab-GAP TBC domain-containing protein</fullName>
    </recommendedName>
</protein>
<dbReference type="Gene3D" id="1.10.472.80">
    <property type="entry name" value="Ypt/Rab-GAP domain of gyp1p, domain 3"/>
    <property type="match status" value="1"/>
</dbReference>
<dbReference type="PANTHER" id="PTHR47219:SF9">
    <property type="entry name" value="GTPASE ACTIVATING PROTEIN AND CENTROSOME-ASSOCIATED, ISOFORM B"/>
    <property type="match status" value="1"/>
</dbReference>
<feature type="region of interest" description="Disordered" evidence="1">
    <location>
        <begin position="1"/>
        <end position="22"/>
    </location>
</feature>
<accession>A0A7J6TVQ8</accession>
<dbReference type="GO" id="GO:0005096">
    <property type="term" value="F:GTPase activator activity"/>
    <property type="evidence" value="ECO:0007669"/>
    <property type="project" value="TreeGrafter"/>
</dbReference>
<dbReference type="InterPro" id="IPR035969">
    <property type="entry name" value="Rab-GAP_TBC_sf"/>
</dbReference>
<dbReference type="InterPro" id="IPR050302">
    <property type="entry name" value="Rab_GAP_TBC_domain"/>
</dbReference>
<comment type="caution">
    <text evidence="3">The sequence shown here is derived from an EMBL/GenBank/DDBJ whole genome shotgun (WGS) entry which is preliminary data.</text>
</comment>
<dbReference type="Proteomes" id="UP000574390">
    <property type="component" value="Unassembled WGS sequence"/>
</dbReference>
<evidence type="ECO:0000313" key="3">
    <source>
        <dbReference type="EMBL" id="KAF4748476.1"/>
    </source>
</evidence>
<evidence type="ECO:0000313" key="4">
    <source>
        <dbReference type="Proteomes" id="UP000574390"/>
    </source>
</evidence>
<organism evidence="3 4">
    <name type="scientific">Perkinsus olseni</name>
    <name type="common">Perkinsus atlanticus</name>
    <dbReference type="NCBI Taxonomy" id="32597"/>
    <lineage>
        <taxon>Eukaryota</taxon>
        <taxon>Sar</taxon>
        <taxon>Alveolata</taxon>
        <taxon>Perkinsozoa</taxon>
        <taxon>Perkinsea</taxon>
        <taxon>Perkinsida</taxon>
        <taxon>Perkinsidae</taxon>
        <taxon>Perkinsus</taxon>
    </lineage>
</organism>